<feature type="compositionally biased region" description="Low complexity" evidence="1">
    <location>
        <begin position="335"/>
        <end position="356"/>
    </location>
</feature>
<evidence type="ECO:0000313" key="3">
    <source>
        <dbReference type="Proteomes" id="UP000054937"/>
    </source>
</evidence>
<accession>A0A0V0QNL6</accession>
<reference evidence="2 3" key="1">
    <citation type="journal article" date="2015" name="Sci. Rep.">
        <title>Genome of the facultative scuticociliatosis pathogen Pseudocohnilembus persalinus provides insight into its virulence through horizontal gene transfer.</title>
        <authorList>
            <person name="Xiong J."/>
            <person name="Wang G."/>
            <person name="Cheng J."/>
            <person name="Tian M."/>
            <person name="Pan X."/>
            <person name="Warren A."/>
            <person name="Jiang C."/>
            <person name="Yuan D."/>
            <person name="Miao W."/>
        </authorList>
    </citation>
    <scope>NUCLEOTIDE SEQUENCE [LARGE SCALE GENOMIC DNA]</scope>
    <source>
        <strain evidence="2">36N120E</strain>
    </source>
</reference>
<sequence>MSQDAVDEKFQNNQQFNNKINDGIQLQSKYSKKQDDCKFDMEAQNFFESPHRKRYNSLILHDRYSLSEKKMISYYQQIQNMFSKNNSIENSPKNYLNKLNNETSELNGKFKRKKTTEIQGIQFDGLESDMNLSDQENEENIQNFKDAFTDFKDEVVINNNSEKQAKFQQISDLTPINAFRLIGQNVNTLQQQQNQQLQKQVKEQNFQEQVQFKNQQQQEILQNIQQIKNDNDSDDAENMGIEVRKRSNSMNNIRISLSKKSVILRKKKASVQIQFLTSVALPDSQQFEEYEQNKCNNNEKNENKSHIKKFQLDNIKKQSLLMIQSKGQYNEDKSSYSGSNSNSKSSSICQQKSDSCFDNQSSISQEQADEAKIQKEQPILDKITTI</sequence>
<comment type="caution">
    <text evidence="2">The sequence shown here is derived from an EMBL/GenBank/DDBJ whole genome shotgun (WGS) entry which is preliminary data.</text>
</comment>
<evidence type="ECO:0000256" key="1">
    <source>
        <dbReference type="SAM" id="MobiDB-lite"/>
    </source>
</evidence>
<gene>
    <name evidence="2" type="ORF">PPERSA_12150</name>
</gene>
<feature type="compositionally biased region" description="Basic and acidic residues" evidence="1">
    <location>
        <begin position="369"/>
        <end position="379"/>
    </location>
</feature>
<name>A0A0V0QNL6_PSEPJ</name>
<dbReference type="InParanoid" id="A0A0V0QNL6"/>
<dbReference type="Proteomes" id="UP000054937">
    <property type="component" value="Unassembled WGS sequence"/>
</dbReference>
<proteinExistence type="predicted"/>
<keyword evidence="3" id="KW-1185">Reference proteome</keyword>
<protein>
    <submittedName>
        <fullName evidence="2">Uncharacterized protein</fullName>
    </submittedName>
</protein>
<feature type="compositionally biased region" description="Polar residues" evidence="1">
    <location>
        <begin position="357"/>
        <end position="366"/>
    </location>
</feature>
<feature type="region of interest" description="Disordered" evidence="1">
    <location>
        <begin position="330"/>
        <end position="386"/>
    </location>
</feature>
<dbReference type="AlphaFoldDB" id="A0A0V0QNL6"/>
<evidence type="ECO:0000313" key="2">
    <source>
        <dbReference type="EMBL" id="KRX03945.1"/>
    </source>
</evidence>
<organism evidence="2 3">
    <name type="scientific">Pseudocohnilembus persalinus</name>
    <name type="common">Ciliate</name>
    <dbReference type="NCBI Taxonomy" id="266149"/>
    <lineage>
        <taxon>Eukaryota</taxon>
        <taxon>Sar</taxon>
        <taxon>Alveolata</taxon>
        <taxon>Ciliophora</taxon>
        <taxon>Intramacronucleata</taxon>
        <taxon>Oligohymenophorea</taxon>
        <taxon>Scuticociliatia</taxon>
        <taxon>Philasterida</taxon>
        <taxon>Pseudocohnilembidae</taxon>
        <taxon>Pseudocohnilembus</taxon>
    </lineage>
</organism>
<dbReference type="EMBL" id="LDAU01000123">
    <property type="protein sequence ID" value="KRX03945.1"/>
    <property type="molecule type" value="Genomic_DNA"/>
</dbReference>